<comment type="caution">
    <text evidence="1">The sequence shown here is derived from an EMBL/GenBank/DDBJ whole genome shotgun (WGS) entry which is preliminary data.</text>
</comment>
<sequence>MAGTVSSKLNVIRIKKKLDEYKIPYDPEARGRSIFLSLYGELKTRQINSESTKPVATGKRPSMFDHYNQDTRPMYQRAVDYVKLTINMHLPIHYLVKIRMTESICYMPNGATLLRLQMTSYLLRFVLRPLRRSARIISQKGNSGKKIFDLNLQPEGSTQVNDEEWVARKRPRIDKAAGQPIKVHPIKRRPMWLLKRKAKSALVELQASRSALPDHQEKLYPSLPERQLPEGDFDWRHPTRPQFPHISLGSPCKVSPVLENASPNIISKRKRQVPALGLGCLNTIDPGQKTPTANIIVPTVTCPPLPYFDFTCNVQRNQPPNGGTFTSLLGTKNIEEKCDLIFAPEKETTLDRPQNIADAPANHTVNPVNRHFRSLNTQISPLSENDQKLIDPSSKRLIDNLEFVKDSPEDCLLHLPPLTPEVVAQTATPDQILPCPSGDNNSTRTSELKSNGDVPDPGKSLFTIATFGSSAVGEDNIRTQPVLGLLEVADSAGGNPHESWAELDSTLLKPLCDSLEDEKAKITVHQSEENDSSGDNNSTRTSELKSNGDVPDPGKSLFPIATFGSSAVGEDNIRTQPVLGLLEVADSAEGNPHESWAELDSTLLKPLCDSLEDEKAKITVHQSEENDLIRVPETTLAEVPDTGVPCSLDGKSHVCAAGSETIQTQSISGLAAVANLGGSNTDRSWPDPATMPLQSLRDLLDRLGADWTLKERKPALRERCQKLINMEKAEITVLQSEDNNSIRTSGSSSTRVPDPDAPFPGDVDSHVSAVGTETTRTESTTGHMSAVADSSGINVDGSWPDPASMPLHSLRDLLDRLGADWTFKERRPALRERCQKLINMEKAKIAVLQSEDSNSTRTSGSNSTSAPDPDIPFSGDVDSHVSAAGAGTTRTQSTTGHMLAVATSGGSNVDGSWPEPATMPLQSLRDLLDRLGADWTFKERRPALRERCQKLINMEKAKIAVLQSEDNNSTRTSGSNTTRASDPDTPFPHGNVDLHVSAVGAETTRTESTTGHMSAVADSCGINVNGSWPDPASMLLQSLRDLLDKLGADWTSKERRPALRERCKKLLDMKKAKISTVDSSEDDGSIRTSESESARVPDPVRPCPLEGKSHFGSAAQETTQTQSTTSLLAEADLRGSNADRSWPDPATMPLRPLRELLEKFGANWTFKEKTPALRKRCQKLIEIEKAKTTIPQSEETNSITASESTGVPDLITPCPSDVNPHVSAAGAEIIQAQSTTGALAQSNLRESNTDGSWPDPATMPLQPLRDLLDQFGADWRFRERRPALRDRCQKLINMEKAKIHVHQSKDNNSTRTSKSESTGVPDPDTSFHGDIDSHVSAAGAGTTRTQSTTGHMFAVTNSGGSNVDGSWPDPTSMPLQSLRDLLDKLGADWTFKERRPALRERCQKLINMENAKIISKEAVTPVSTKRTNIINADQSEGSPEQVWTFDPSIPTQNSNHEAQLLGDTLEQSPFLSSGAQNFPVISPDPNPTMRNLTHSVPLDEAPNLIGTQPSNSTPSPTLGHKTRVASWASDVLIADDSTGINMNRNFTDNCYDTHDTTEEVPASKVPDQAVLTALNSMRKDFVGLGKSVVEGTVSIATGIANLNDTLQALHHAPGQPQLLPPSRPFTCERGKDHDQRKSEVLLDAVREHCSTMFGRSLNLKKKKFPPPATAAERKRWIIRRNEEDLPESDDEATHDHHDGDGVFDPNFPYPDGPGHHSATPEALKIIWRMMRHAGVVSFRPNLARAMNAPCNRFLWDLAKKAFLELVASREYPLLTSEICAPDDVHDALVSHVQGHIMRTFREKTQWSAKERALRDKNRRRSSRHGSLRRWRLKEVLFHKTKLVGLIPVIEDLCSDDETDDEDLGGPSDMPDNDEDLAVSSDVQDDQDQDSAGRSSSMLDDDQDPGASGRRHRASSRVPKQCKILELPWRSPVITLIMIGLDQLRARRLACAGKRNTPPPRVRKRQDQPKISCLPHKPCLPIGFYNESWILKLSTYKLQALKSKLDGSPLNYYLAVIEHLLHY</sequence>
<proteinExistence type="predicted"/>
<reference evidence="2" key="1">
    <citation type="journal article" date="2018" name="BMC Genomics">
        <title>Genomic insights into host adaptation between the wheat stripe rust pathogen (Puccinia striiformis f. sp. tritici) and the barley stripe rust pathogen (Puccinia striiformis f. sp. hordei).</title>
        <authorList>
            <person name="Xia C."/>
            <person name="Wang M."/>
            <person name="Yin C."/>
            <person name="Cornejo O.E."/>
            <person name="Hulbert S.H."/>
            <person name="Chen X."/>
        </authorList>
    </citation>
    <scope>NUCLEOTIDE SEQUENCE [LARGE SCALE GENOMIC DNA]</scope>
    <source>
        <strain evidence="2">93-210</strain>
    </source>
</reference>
<evidence type="ECO:0000313" key="2">
    <source>
        <dbReference type="Proteomes" id="UP001060170"/>
    </source>
</evidence>
<gene>
    <name evidence="1" type="ORF">MJO28_009492</name>
</gene>
<protein>
    <submittedName>
        <fullName evidence="1">Uncharacterized protein</fullName>
    </submittedName>
</protein>
<organism evidence="1 2">
    <name type="scientific">Puccinia striiformis f. sp. tritici</name>
    <dbReference type="NCBI Taxonomy" id="168172"/>
    <lineage>
        <taxon>Eukaryota</taxon>
        <taxon>Fungi</taxon>
        <taxon>Dikarya</taxon>
        <taxon>Basidiomycota</taxon>
        <taxon>Pucciniomycotina</taxon>
        <taxon>Pucciniomycetes</taxon>
        <taxon>Pucciniales</taxon>
        <taxon>Pucciniaceae</taxon>
        <taxon>Puccinia</taxon>
    </lineage>
</organism>
<evidence type="ECO:0000313" key="1">
    <source>
        <dbReference type="EMBL" id="KAI7947584.1"/>
    </source>
</evidence>
<keyword evidence="2" id="KW-1185">Reference proteome</keyword>
<dbReference type="EMBL" id="CM045873">
    <property type="protein sequence ID" value="KAI7947584.1"/>
    <property type="molecule type" value="Genomic_DNA"/>
</dbReference>
<dbReference type="Proteomes" id="UP001060170">
    <property type="component" value="Chromosome 9"/>
</dbReference>
<reference evidence="1 2" key="3">
    <citation type="journal article" date="2022" name="Microbiol. Spectr.">
        <title>Folding features and dynamics of 3D genome architecture in plant fungal pathogens.</title>
        <authorList>
            <person name="Xia C."/>
        </authorList>
    </citation>
    <scope>NUCLEOTIDE SEQUENCE [LARGE SCALE GENOMIC DNA]</scope>
    <source>
        <strain evidence="1 2">93-210</strain>
    </source>
</reference>
<reference evidence="2" key="2">
    <citation type="journal article" date="2018" name="Mol. Plant Microbe Interact.">
        <title>Genome sequence resources for the wheat stripe rust pathogen (Puccinia striiformis f. sp. tritici) and the barley stripe rust pathogen (Puccinia striiformis f. sp. hordei).</title>
        <authorList>
            <person name="Xia C."/>
            <person name="Wang M."/>
            <person name="Yin C."/>
            <person name="Cornejo O.E."/>
            <person name="Hulbert S.H."/>
            <person name="Chen X."/>
        </authorList>
    </citation>
    <scope>NUCLEOTIDE SEQUENCE [LARGE SCALE GENOMIC DNA]</scope>
    <source>
        <strain evidence="2">93-210</strain>
    </source>
</reference>
<name>A0ACC0E985_9BASI</name>
<accession>A0ACC0E985</accession>